<keyword evidence="2" id="KW-1185">Reference proteome</keyword>
<accession>A0ABP8V2U4</accession>
<dbReference type="PANTHER" id="PTHR12475:SF4">
    <property type="entry name" value="PROTEIN THEM6"/>
    <property type="match status" value="1"/>
</dbReference>
<dbReference type="EMBL" id="BAABFL010000364">
    <property type="protein sequence ID" value="GAA4650116.1"/>
    <property type="molecule type" value="Genomic_DNA"/>
</dbReference>
<dbReference type="Gene3D" id="3.10.129.10">
    <property type="entry name" value="Hotdog Thioesterase"/>
    <property type="match status" value="1"/>
</dbReference>
<name>A0ABP8V2U4_9GAMM</name>
<dbReference type="InterPro" id="IPR029069">
    <property type="entry name" value="HotDog_dom_sf"/>
</dbReference>
<dbReference type="Proteomes" id="UP001500604">
    <property type="component" value="Unassembled WGS sequence"/>
</dbReference>
<organism evidence="1 2">
    <name type="scientific">Kistimonas scapharcae</name>
    <dbReference type="NCBI Taxonomy" id="1036133"/>
    <lineage>
        <taxon>Bacteria</taxon>
        <taxon>Pseudomonadati</taxon>
        <taxon>Pseudomonadota</taxon>
        <taxon>Gammaproteobacteria</taxon>
        <taxon>Oceanospirillales</taxon>
        <taxon>Endozoicomonadaceae</taxon>
        <taxon>Kistimonas</taxon>
    </lineage>
</organism>
<dbReference type="SUPFAM" id="SSF54637">
    <property type="entry name" value="Thioesterase/thiol ester dehydrase-isomerase"/>
    <property type="match status" value="1"/>
</dbReference>
<proteinExistence type="predicted"/>
<comment type="caution">
    <text evidence="1">The sequence shown here is derived from an EMBL/GenBank/DDBJ whole genome shotgun (WGS) entry which is preliminary data.</text>
</comment>
<evidence type="ECO:0000313" key="2">
    <source>
        <dbReference type="Proteomes" id="UP001500604"/>
    </source>
</evidence>
<protein>
    <submittedName>
        <fullName evidence="1">Thioesterase family protein</fullName>
    </submittedName>
</protein>
<dbReference type="CDD" id="cd00586">
    <property type="entry name" value="4HBT"/>
    <property type="match status" value="1"/>
</dbReference>
<dbReference type="PANTHER" id="PTHR12475">
    <property type="match status" value="1"/>
</dbReference>
<dbReference type="Pfam" id="PF13279">
    <property type="entry name" value="4HBT_2"/>
    <property type="match status" value="1"/>
</dbReference>
<sequence length="180" mass="21215">MNLYLRFLTLILRIIFFRRSHTRKPLEASIQSFTVCPHDCDINLHLTNARYFSFMDLGRTLHMAESGLLRLTLQNRWKLIASAQEIAYFRELPPFHRFQLQTTLLGWDNKYCYFEQRFERNGRMYSLGHSRVAIVGSGKVLDPGQVMRTLDPECLVGELPDQIKAWKQMLSVKRQAFSRD</sequence>
<evidence type="ECO:0000313" key="1">
    <source>
        <dbReference type="EMBL" id="GAA4650116.1"/>
    </source>
</evidence>
<gene>
    <name evidence="1" type="ORF">GCM10023116_23990</name>
</gene>
<dbReference type="InterPro" id="IPR051490">
    <property type="entry name" value="THEM6_lcsJ_thioesterase"/>
</dbReference>
<reference evidence="2" key="1">
    <citation type="journal article" date="2019" name="Int. J. Syst. Evol. Microbiol.">
        <title>The Global Catalogue of Microorganisms (GCM) 10K type strain sequencing project: providing services to taxonomists for standard genome sequencing and annotation.</title>
        <authorList>
            <consortium name="The Broad Institute Genomics Platform"/>
            <consortium name="The Broad Institute Genome Sequencing Center for Infectious Disease"/>
            <person name="Wu L."/>
            <person name="Ma J."/>
        </authorList>
    </citation>
    <scope>NUCLEOTIDE SEQUENCE [LARGE SCALE GENOMIC DNA]</scope>
    <source>
        <strain evidence="2">JCM 17805</strain>
    </source>
</reference>
<dbReference type="RefSeq" id="WP_345196209.1">
    <property type="nucleotide sequence ID" value="NZ_BAABFL010000364.1"/>
</dbReference>